<evidence type="ECO:0000256" key="1">
    <source>
        <dbReference type="SAM" id="MobiDB-lite"/>
    </source>
</evidence>
<name>A0A4Z2GWR1_9TELE</name>
<accession>A0A4Z2GWR1</accession>
<feature type="region of interest" description="Disordered" evidence="1">
    <location>
        <begin position="73"/>
        <end position="102"/>
    </location>
</feature>
<comment type="caution">
    <text evidence="2">The sequence shown here is derived from an EMBL/GenBank/DDBJ whole genome shotgun (WGS) entry which is preliminary data.</text>
</comment>
<reference evidence="2 3" key="1">
    <citation type="submission" date="2019-03" db="EMBL/GenBank/DDBJ databases">
        <title>First draft genome of Liparis tanakae, snailfish: a comprehensive survey of snailfish specific genes.</title>
        <authorList>
            <person name="Kim W."/>
            <person name="Song I."/>
            <person name="Jeong J.-H."/>
            <person name="Kim D."/>
            <person name="Kim S."/>
            <person name="Ryu S."/>
            <person name="Song J.Y."/>
            <person name="Lee S.K."/>
        </authorList>
    </citation>
    <scope>NUCLEOTIDE SEQUENCE [LARGE SCALE GENOMIC DNA]</scope>
    <source>
        <tissue evidence="2">Muscle</tissue>
    </source>
</reference>
<sequence>MFCQEFYLCSPACREWSDVTAKASFVPRVNESRQEVLVYMRVYMWTIPSPPVTLSSAPGGDGGSTVALLPTHSVAERGGPGGGAERGGTMQSVSIGIPIPPS</sequence>
<dbReference type="AlphaFoldDB" id="A0A4Z2GWR1"/>
<protein>
    <submittedName>
        <fullName evidence="2">Uncharacterized protein</fullName>
    </submittedName>
</protein>
<proteinExistence type="predicted"/>
<evidence type="ECO:0000313" key="2">
    <source>
        <dbReference type="EMBL" id="TNN57690.1"/>
    </source>
</evidence>
<gene>
    <name evidence="2" type="ORF">EYF80_032059</name>
</gene>
<dbReference type="Proteomes" id="UP000314294">
    <property type="component" value="Unassembled WGS sequence"/>
</dbReference>
<organism evidence="2 3">
    <name type="scientific">Liparis tanakae</name>
    <name type="common">Tanaka's snailfish</name>
    <dbReference type="NCBI Taxonomy" id="230148"/>
    <lineage>
        <taxon>Eukaryota</taxon>
        <taxon>Metazoa</taxon>
        <taxon>Chordata</taxon>
        <taxon>Craniata</taxon>
        <taxon>Vertebrata</taxon>
        <taxon>Euteleostomi</taxon>
        <taxon>Actinopterygii</taxon>
        <taxon>Neopterygii</taxon>
        <taxon>Teleostei</taxon>
        <taxon>Neoteleostei</taxon>
        <taxon>Acanthomorphata</taxon>
        <taxon>Eupercaria</taxon>
        <taxon>Perciformes</taxon>
        <taxon>Cottioidei</taxon>
        <taxon>Cottales</taxon>
        <taxon>Liparidae</taxon>
        <taxon>Liparis</taxon>
    </lineage>
</organism>
<dbReference type="EMBL" id="SRLO01000398">
    <property type="protein sequence ID" value="TNN57690.1"/>
    <property type="molecule type" value="Genomic_DNA"/>
</dbReference>
<evidence type="ECO:0000313" key="3">
    <source>
        <dbReference type="Proteomes" id="UP000314294"/>
    </source>
</evidence>
<keyword evidence="3" id="KW-1185">Reference proteome</keyword>